<gene>
    <name evidence="1" type="primary">AlNc14C255G9712</name>
    <name evidence="1" type="ORF">ALNC14_108720</name>
</gene>
<name>F0WTN6_9STRA</name>
<reference evidence="1" key="1">
    <citation type="journal article" date="2011" name="PLoS Biol.">
        <title>Gene gain and loss during evolution of obligate parasitism in the white rust pathogen of Arabidopsis thaliana.</title>
        <authorList>
            <person name="Kemen E."/>
            <person name="Gardiner A."/>
            <person name="Schultz-Larsen T."/>
            <person name="Kemen A.C."/>
            <person name="Balmuth A.L."/>
            <person name="Robert-Seilaniantz A."/>
            <person name="Bailey K."/>
            <person name="Holub E."/>
            <person name="Studholme D.J."/>
            <person name="Maclean D."/>
            <person name="Jones J.D."/>
        </authorList>
    </citation>
    <scope>NUCLEOTIDE SEQUENCE</scope>
</reference>
<accession>F0WTN6</accession>
<reference evidence="1" key="2">
    <citation type="submission" date="2011-02" db="EMBL/GenBank/DDBJ databases">
        <authorList>
            <person name="MacLean D."/>
        </authorList>
    </citation>
    <scope>NUCLEOTIDE SEQUENCE</scope>
</reference>
<dbReference type="EMBL" id="FR824300">
    <property type="protein sequence ID" value="CCA24728.1"/>
    <property type="molecule type" value="Genomic_DNA"/>
</dbReference>
<organism evidence="1">
    <name type="scientific">Albugo laibachii Nc14</name>
    <dbReference type="NCBI Taxonomy" id="890382"/>
    <lineage>
        <taxon>Eukaryota</taxon>
        <taxon>Sar</taxon>
        <taxon>Stramenopiles</taxon>
        <taxon>Oomycota</taxon>
        <taxon>Peronosporomycetes</taxon>
        <taxon>Albuginales</taxon>
        <taxon>Albuginaceae</taxon>
        <taxon>Albugo</taxon>
    </lineage>
</organism>
<dbReference type="AlphaFoldDB" id="F0WTN6"/>
<dbReference type="HOGENOM" id="CLU_2578842_0_0_1"/>
<protein>
    <submittedName>
        <fullName evidence="1">AlNc14C255G9712 protein</fullName>
    </submittedName>
</protein>
<evidence type="ECO:0000313" key="1">
    <source>
        <dbReference type="EMBL" id="CCA24728.1"/>
    </source>
</evidence>
<sequence length="81" mass="9270">MENHKFVHHFRTCPSSIILDTGSDSQHHKEENIMLISGKSKAFIVLLPVNSRSSFSISMFNNVYRKHVGTFDVIRPREVGI</sequence>
<proteinExistence type="predicted"/>